<reference evidence="3" key="1">
    <citation type="submission" date="2015-02" db="EMBL/GenBank/DDBJ databases">
        <title>Genome sequencing for Strongylocentrotus purpuratus.</title>
        <authorList>
            <person name="Murali S."/>
            <person name="Liu Y."/>
            <person name="Vee V."/>
            <person name="English A."/>
            <person name="Wang M."/>
            <person name="Skinner E."/>
            <person name="Han Y."/>
            <person name="Muzny D.M."/>
            <person name="Worley K.C."/>
            <person name="Gibbs R.A."/>
        </authorList>
    </citation>
    <scope>NUCLEOTIDE SEQUENCE</scope>
</reference>
<dbReference type="AlphaFoldDB" id="A0A7M7PQY1"/>
<dbReference type="GeneID" id="115929249"/>
<feature type="signal peptide" evidence="1">
    <location>
        <begin position="1"/>
        <end position="21"/>
    </location>
</feature>
<dbReference type="OrthoDB" id="10035704at2759"/>
<dbReference type="PANTHER" id="PTHR47018">
    <property type="entry name" value="CXC DOMAIN-CONTAINING PROTEIN-RELATED"/>
    <property type="match status" value="1"/>
</dbReference>
<dbReference type="KEGG" id="spu:115929249"/>
<protein>
    <submittedName>
        <fullName evidence="2">Uncharacterized protein</fullName>
    </submittedName>
</protein>
<dbReference type="Proteomes" id="UP000007110">
    <property type="component" value="Unassembled WGS sequence"/>
</dbReference>
<reference evidence="2" key="2">
    <citation type="submission" date="2021-01" db="UniProtKB">
        <authorList>
            <consortium name="EnsemblMetazoa"/>
        </authorList>
    </citation>
    <scope>IDENTIFICATION</scope>
</reference>
<keyword evidence="1" id="KW-0732">Signal</keyword>
<sequence>MARFWLSFMDMVEILLMNIHALRTQDWDSFKASLRMMFPWLRIYDNDKYSKWLVEFWLEISSLPEEKETYLKEGLFSQSMTGKPYSCLPLNLWIEMTMNKGSKMKAGWKHILKNEKMLLAHTKPTNACNKVRNSLHVLANLKDSSKDHRENCKKRLQRDEKGVQDLDKCLGEFDCDPFDETKPTLRSLQSGMMASDQLVVDFENAHKDGEVLVQSFFKERMFSDEKNFDDTMHRNSRCSFTKPPIVKGTSRVTKTDAMENKAMTEVISLAQKCEDTFRLSDVMQYRVTDECLPIFNVNGTLRKVMKSKLVDKLNLEEINSLNNYIALVDMGFIWRLSTPSAEDREKQDGTDYTWGDYANKIYNIVAGRHRKATTIFFVNDPYDLDESIKDSEHQRRTGVTYVGGSRNVFMRRDDPLPTSRLFNDMFKNPGNKVRLQQFLNAEFKIMSLEHPDQICRRAQN</sequence>
<evidence type="ECO:0000256" key="1">
    <source>
        <dbReference type="SAM" id="SignalP"/>
    </source>
</evidence>
<keyword evidence="3" id="KW-1185">Reference proteome</keyword>
<organism evidence="2 3">
    <name type="scientific">Strongylocentrotus purpuratus</name>
    <name type="common">Purple sea urchin</name>
    <dbReference type="NCBI Taxonomy" id="7668"/>
    <lineage>
        <taxon>Eukaryota</taxon>
        <taxon>Metazoa</taxon>
        <taxon>Echinodermata</taxon>
        <taxon>Eleutherozoa</taxon>
        <taxon>Echinozoa</taxon>
        <taxon>Echinoidea</taxon>
        <taxon>Euechinoidea</taxon>
        <taxon>Echinacea</taxon>
        <taxon>Camarodonta</taxon>
        <taxon>Echinidea</taxon>
        <taxon>Strongylocentrotidae</taxon>
        <taxon>Strongylocentrotus</taxon>
    </lineage>
</organism>
<proteinExistence type="predicted"/>
<dbReference type="PANTHER" id="PTHR47018:SF3">
    <property type="entry name" value="MYCBP-ASSOCIATED PROTEIN"/>
    <property type="match status" value="1"/>
</dbReference>
<accession>A0A7M7PQY1</accession>
<dbReference type="InParanoid" id="A0A7M7PQY1"/>
<dbReference type="RefSeq" id="XP_030853748.1">
    <property type="nucleotide sequence ID" value="XM_030997888.1"/>
</dbReference>
<evidence type="ECO:0000313" key="3">
    <source>
        <dbReference type="Proteomes" id="UP000007110"/>
    </source>
</evidence>
<dbReference type="EnsemblMetazoa" id="XM_030997888">
    <property type="protein sequence ID" value="XP_030853748"/>
    <property type="gene ID" value="LOC115929249"/>
</dbReference>
<name>A0A7M7PQY1_STRPU</name>
<feature type="chain" id="PRO_5029463394" evidence="1">
    <location>
        <begin position="22"/>
        <end position="460"/>
    </location>
</feature>
<evidence type="ECO:0000313" key="2">
    <source>
        <dbReference type="EnsemblMetazoa" id="XP_030853748"/>
    </source>
</evidence>